<sequence length="277" mass="31128">MKNKKWILLVVLLSIVTILTVVFGMYSFNKKTKIVPVASNIPVKEEPKEEVITKHIKGAKVVALGDNVTYGENFQAGNKLWTDLLKERFSLELTNAGVNGNTSTQGLERLNKDALEKNPDFVIINFGLNDHYFVEKNKENVPLDKFKSNLESMIKQIKEKKAIPILVAPNKVIEGNKGNGNMGGNANYYYKKHPANWYNEVGGANAQLKKYCDAIKEVAEKNKVGYVDMYAESEKQELYTMLRSKMNSNLEDGVNLSTEGAKLYAQVIGDYLDSSYK</sequence>
<evidence type="ECO:0000259" key="1">
    <source>
        <dbReference type="Pfam" id="PF13472"/>
    </source>
</evidence>
<reference evidence="2 3" key="1">
    <citation type="submission" date="2020-07" db="EMBL/GenBank/DDBJ databases">
        <title>Electron transfer.</title>
        <authorList>
            <person name="Huang L."/>
            <person name="Liu X."/>
            <person name="Zhou S."/>
        </authorList>
    </citation>
    <scope>NUCLEOTIDE SEQUENCE [LARGE SCALE GENOMIC DNA]</scope>
    <source>
        <strain evidence="2 3">Lx1</strain>
    </source>
</reference>
<dbReference type="PANTHER" id="PTHR14209:SF19">
    <property type="entry name" value="ISOAMYL ACETATE-HYDROLYZING ESTERASE 1 HOMOLOG"/>
    <property type="match status" value="1"/>
</dbReference>
<dbReference type="RefSeq" id="WP_034855850.1">
    <property type="nucleotide sequence ID" value="NZ_CP059378.1"/>
</dbReference>
<evidence type="ECO:0000313" key="2">
    <source>
        <dbReference type="EMBL" id="QLY78459.1"/>
    </source>
</evidence>
<organism evidence="2 3">
    <name type="scientific">Clostridium intestinale</name>
    <dbReference type="NCBI Taxonomy" id="36845"/>
    <lineage>
        <taxon>Bacteria</taxon>
        <taxon>Bacillati</taxon>
        <taxon>Bacillota</taxon>
        <taxon>Clostridia</taxon>
        <taxon>Eubacteriales</taxon>
        <taxon>Clostridiaceae</taxon>
        <taxon>Clostridium</taxon>
    </lineage>
</organism>
<proteinExistence type="predicted"/>
<dbReference type="Pfam" id="PF13472">
    <property type="entry name" value="Lipase_GDSL_2"/>
    <property type="match status" value="1"/>
</dbReference>
<dbReference type="EMBL" id="CP059378">
    <property type="protein sequence ID" value="QLY78459.1"/>
    <property type="molecule type" value="Genomic_DNA"/>
</dbReference>
<dbReference type="InterPro" id="IPR045136">
    <property type="entry name" value="Iah1-like"/>
</dbReference>
<dbReference type="PANTHER" id="PTHR14209">
    <property type="entry name" value="ISOAMYL ACETATE-HYDROLYZING ESTERASE 1"/>
    <property type="match status" value="1"/>
</dbReference>
<dbReference type="Proteomes" id="UP000512286">
    <property type="component" value="Chromosome"/>
</dbReference>
<accession>A0A7D6ZFK7</accession>
<dbReference type="SUPFAM" id="SSF52266">
    <property type="entry name" value="SGNH hydrolase"/>
    <property type="match status" value="1"/>
</dbReference>
<dbReference type="InterPro" id="IPR036514">
    <property type="entry name" value="SGNH_hydro_sf"/>
</dbReference>
<name>A0A7D6ZFK7_9CLOT</name>
<dbReference type="Gene3D" id="3.40.50.1110">
    <property type="entry name" value="SGNH hydrolase"/>
    <property type="match status" value="1"/>
</dbReference>
<dbReference type="AlphaFoldDB" id="A0A7D6ZFK7"/>
<feature type="domain" description="SGNH hydrolase-type esterase" evidence="1">
    <location>
        <begin position="63"/>
        <end position="236"/>
    </location>
</feature>
<dbReference type="KEGG" id="cint:HZF06_15360"/>
<gene>
    <name evidence="2" type="ORF">HZF06_15360</name>
</gene>
<protein>
    <recommendedName>
        <fullName evidence="1">SGNH hydrolase-type esterase domain-containing protein</fullName>
    </recommendedName>
</protein>
<evidence type="ECO:0000313" key="3">
    <source>
        <dbReference type="Proteomes" id="UP000512286"/>
    </source>
</evidence>
<dbReference type="InterPro" id="IPR013830">
    <property type="entry name" value="SGNH_hydro"/>
</dbReference>